<dbReference type="SUPFAM" id="SSF56935">
    <property type="entry name" value="Porins"/>
    <property type="match status" value="1"/>
</dbReference>
<evidence type="ECO:0000259" key="3">
    <source>
        <dbReference type="Pfam" id="PF07715"/>
    </source>
</evidence>
<keyword evidence="1" id="KW-0472">Membrane</keyword>
<dbReference type="PROSITE" id="PS52016">
    <property type="entry name" value="TONB_DEPENDENT_REC_3"/>
    <property type="match status" value="1"/>
</dbReference>
<evidence type="ECO:0000256" key="2">
    <source>
        <dbReference type="SAM" id="SignalP"/>
    </source>
</evidence>
<sequence>MKRKIFLLLIALWSTTSLLWAQNKQISGTVTDEKGTPLPGVSVQIKSTTRGVATDFDGKYSIEASQGNVLLFSYMGYASQEKTVGKGGGNSLIINVKLKEDTQELSEVVVVGYGSQKKENLTGAVAAVSAETLTKRPVANTATMLQGQVPGLRIVQGSGQPGAESASIRVRGQGTYSSAGSDPLVLIDGVPGSLANINPNDIENISVLKDAASASIYGARAANGVILVTTKLGNDGHFKISYQNNFAIHTPTRMLKLVTNSAEYMRLFNEAKTNSGITDGHYTPEMIAAYENATDRIQYPNFDWIDYMFNPAFVQNHNLTLSGGAKGTLYNIALGYVDQPGVLRGFKYDRLNFRSNIKSEIKPWATVGVNVALDRGKTERPRQGHVDTFLSTIAQAPTYRPFTPDGKYVSKAYDFEQANKNMPAIIDSGALRNTTEYNLSGQLWDDITLTKGLNWYSKLAVTYSDESYKDWRPVVPVYNYHTGAVTGDLDVGGKGLISNNAKNFYTNFFTYLKYTKTFAENHTIGLQAGYSQEYNNYQTLQGHRRDYIANNLHELDAGTTAIQTNNGNTIEWALQSFFGRFNYNYKERYLLEANVRYDGTSRIAKANRWGWFPSFSAGWRISEESFIKDTPAMQWLTNLKIRGSYGLLGNQNIGNYPYQSLLNYTGAYPFDNTTLSPGVAQTSYANNDIKWESTSVTDIGVDITLFKRISIVYDWYKKHTFDILRSAQVTGALGLNAPTINSGEMDNYGHELSVQYNHSINKGRLEGLSYGAGFYVDISRNKLVNFGAREIDGYNLREDGLPYNSFYMLEMIGIFQNQAEIDNSPKQFNDPVRPGDFKYRDVNGDGKIDNDDRTVVDGRFPKYEYSFNAHLEYKGIDFSVLFQGVEGRKIYTTGWGLDPFRQGTAPTLDYVNNRWRGEGTSNSYPRMYFNQVGDEHNCRFNTWYLQDASYLRLKNITVGFSFPEDIISKVGLTKLRVYFAGDNLWTLTDYKGLDPERAGDGLFVQYPQNKIISMGLNVEF</sequence>
<dbReference type="RefSeq" id="WP_012796966.1">
    <property type="nucleotide sequence ID" value="NC_013162.1"/>
</dbReference>
<name>C7M561_CAPOD</name>
<dbReference type="Gene3D" id="2.170.130.10">
    <property type="entry name" value="TonB-dependent receptor, plug domain"/>
    <property type="match status" value="1"/>
</dbReference>
<dbReference type="GeneID" id="29676050"/>
<dbReference type="InterPro" id="IPR039426">
    <property type="entry name" value="TonB-dep_rcpt-like"/>
</dbReference>
<dbReference type="InterPro" id="IPR023996">
    <property type="entry name" value="TonB-dep_OMP_SusC/RagA"/>
</dbReference>
<feature type="domain" description="TonB-dependent receptor plug" evidence="3">
    <location>
        <begin position="118"/>
        <end position="225"/>
    </location>
</feature>
<keyword evidence="1" id="KW-0812">Transmembrane</keyword>
<proteinExistence type="inferred from homology"/>
<protein>
    <submittedName>
        <fullName evidence="4">TonB-dependent receptor plug</fullName>
    </submittedName>
</protein>
<dbReference type="GO" id="GO:0009279">
    <property type="term" value="C:cell outer membrane"/>
    <property type="evidence" value="ECO:0007669"/>
    <property type="project" value="UniProtKB-SubCell"/>
</dbReference>
<gene>
    <name evidence="4" type="ordered locus">Coch_0198</name>
</gene>
<dbReference type="EMBL" id="CP001632">
    <property type="protein sequence ID" value="ACU91761.1"/>
    <property type="molecule type" value="Genomic_DNA"/>
</dbReference>
<dbReference type="Pfam" id="PF13715">
    <property type="entry name" value="CarbopepD_reg_2"/>
    <property type="match status" value="1"/>
</dbReference>
<keyword evidence="4" id="KW-0675">Receptor</keyword>
<dbReference type="InterPro" id="IPR012910">
    <property type="entry name" value="Plug_dom"/>
</dbReference>
<dbReference type="NCBIfam" id="TIGR04057">
    <property type="entry name" value="SusC_RagA_signa"/>
    <property type="match status" value="1"/>
</dbReference>
<dbReference type="NCBIfam" id="TIGR04056">
    <property type="entry name" value="OMP_RagA_SusC"/>
    <property type="match status" value="1"/>
</dbReference>
<comment type="subcellular location">
    <subcellularLocation>
        <location evidence="1">Cell outer membrane</location>
        <topology evidence="1">Multi-pass membrane protein</topology>
    </subcellularLocation>
</comment>
<comment type="similarity">
    <text evidence="1">Belongs to the TonB-dependent receptor family.</text>
</comment>
<keyword evidence="5" id="KW-1185">Reference proteome</keyword>
<feature type="signal peptide" evidence="2">
    <location>
        <begin position="1"/>
        <end position="21"/>
    </location>
</feature>
<dbReference type="SUPFAM" id="SSF49464">
    <property type="entry name" value="Carboxypeptidase regulatory domain-like"/>
    <property type="match status" value="1"/>
</dbReference>
<dbReference type="KEGG" id="coc:Coch_0198"/>
<dbReference type="STRING" id="521097.Coch_0198"/>
<dbReference type="Pfam" id="PF07715">
    <property type="entry name" value="Plug"/>
    <property type="match status" value="1"/>
</dbReference>
<organism evidence="4 5">
    <name type="scientific">Capnocytophaga ochracea (strain ATCC 27872 / DSM 7271 / CCUG 9716 / JCM 12966 / NCTC 12371 / SS31 / VPI 2845)</name>
    <name type="common">Bacteroides ochraceus</name>
    <dbReference type="NCBI Taxonomy" id="521097"/>
    <lineage>
        <taxon>Bacteria</taxon>
        <taxon>Pseudomonadati</taxon>
        <taxon>Bacteroidota</taxon>
        <taxon>Flavobacteriia</taxon>
        <taxon>Flavobacteriales</taxon>
        <taxon>Flavobacteriaceae</taxon>
        <taxon>Capnocytophaga</taxon>
    </lineage>
</organism>
<evidence type="ECO:0000313" key="4">
    <source>
        <dbReference type="EMBL" id="ACU91761.1"/>
    </source>
</evidence>
<dbReference type="Gene3D" id="2.60.40.1120">
    <property type="entry name" value="Carboxypeptidase-like, regulatory domain"/>
    <property type="match status" value="1"/>
</dbReference>
<keyword evidence="1" id="KW-0813">Transport</keyword>
<dbReference type="InterPro" id="IPR008969">
    <property type="entry name" value="CarboxyPept-like_regulatory"/>
</dbReference>
<reference evidence="4 5" key="1">
    <citation type="journal article" date="2009" name="Stand. Genomic Sci.">
        <title>Complete genome sequence of Capnocytophaga ochracea type strain (VPI 2845).</title>
        <authorList>
            <person name="Mavrommatis K."/>
            <person name="Gronow S."/>
            <person name="Saunders E."/>
            <person name="Land M."/>
            <person name="Lapidus A."/>
            <person name="Copeland A."/>
            <person name="Glavina Del Rio T."/>
            <person name="Nolan M."/>
            <person name="Lucas S."/>
            <person name="Chen F."/>
            <person name="Tice H."/>
            <person name="Cheng J.F."/>
            <person name="Bruce D."/>
            <person name="Goodwin L."/>
            <person name="Pitluck S."/>
            <person name="Pati A."/>
            <person name="Ivanova N."/>
            <person name="Chen A."/>
            <person name="Palaniappan K."/>
            <person name="Chain P."/>
            <person name="Hauser L."/>
            <person name="Chang Y.J."/>
            <person name="Jeffries C.D."/>
            <person name="Brettin T."/>
            <person name="Detter J.C."/>
            <person name="Han C."/>
            <person name="Bristow J."/>
            <person name="Goker M."/>
            <person name="Rohde M."/>
            <person name="Eisen J.A."/>
            <person name="Markowitz V."/>
            <person name="Kyrpides N.C."/>
            <person name="Klenk H.P."/>
            <person name="Hugenholtz P."/>
        </authorList>
    </citation>
    <scope>NUCLEOTIDE SEQUENCE [LARGE SCALE GENOMIC DNA]</scope>
    <source>
        <strain evidence="5">ATCC 27872 / DSM 7271 / JCM 12966 / VPI 2845</strain>
    </source>
</reference>
<evidence type="ECO:0000256" key="1">
    <source>
        <dbReference type="PROSITE-ProRule" id="PRU01360"/>
    </source>
</evidence>
<keyword evidence="1" id="KW-0998">Cell outer membrane</keyword>
<dbReference type="InterPro" id="IPR037066">
    <property type="entry name" value="Plug_dom_sf"/>
</dbReference>
<dbReference type="FunFam" id="2.170.130.10:FF:000003">
    <property type="entry name" value="SusC/RagA family TonB-linked outer membrane protein"/>
    <property type="match status" value="1"/>
</dbReference>
<dbReference type="Proteomes" id="UP000006650">
    <property type="component" value="Chromosome"/>
</dbReference>
<keyword evidence="1" id="KW-1134">Transmembrane beta strand</keyword>
<feature type="chain" id="PRO_5002979847" evidence="2">
    <location>
        <begin position="22"/>
        <end position="1020"/>
    </location>
</feature>
<dbReference type="AlphaFoldDB" id="C7M561"/>
<keyword evidence="2" id="KW-0732">Signal</keyword>
<dbReference type="HOGENOM" id="CLU_004317_1_1_10"/>
<dbReference type="InterPro" id="IPR023997">
    <property type="entry name" value="TonB-dep_OMP_SusC/RagA_CS"/>
</dbReference>
<accession>C7M561</accession>
<evidence type="ECO:0000313" key="5">
    <source>
        <dbReference type="Proteomes" id="UP000006650"/>
    </source>
</evidence>
<dbReference type="eggNOG" id="COG1629">
    <property type="taxonomic scope" value="Bacteria"/>
</dbReference>